<dbReference type="InterPro" id="IPR058357">
    <property type="entry name" value="DUF8044"/>
</dbReference>
<dbReference type="EMBL" id="QKNX01000003">
    <property type="protein sequence ID" value="TKR25480.1"/>
    <property type="molecule type" value="Genomic_DNA"/>
</dbReference>
<evidence type="ECO:0000313" key="3">
    <source>
        <dbReference type="Proteomes" id="UP000308037"/>
    </source>
</evidence>
<keyword evidence="1" id="KW-0812">Transmembrane</keyword>
<name>A0A4U5J8Q2_9EURY</name>
<protein>
    <submittedName>
        <fullName evidence="2">Uncharacterized protein</fullName>
    </submittedName>
</protein>
<gene>
    <name evidence="2" type="ORF">DM868_08630</name>
</gene>
<dbReference type="Proteomes" id="UP000308037">
    <property type="component" value="Unassembled WGS sequence"/>
</dbReference>
<reference evidence="2 3" key="1">
    <citation type="submission" date="2019-04" db="EMBL/GenBank/DDBJ databases">
        <title>Natronomonas sp. F20-122 a newhaloarchaeon isolated from a saline saltern of Isla Bacuta, Huelva, Spain.</title>
        <authorList>
            <person name="Duran-Viseras A."/>
            <person name="Sanchez-Porro C."/>
            <person name="Ventosa A."/>
        </authorList>
    </citation>
    <scope>NUCLEOTIDE SEQUENCE [LARGE SCALE GENOMIC DNA]</scope>
    <source>
        <strain evidence="2 3">F20-122</strain>
    </source>
</reference>
<dbReference type="AlphaFoldDB" id="A0A4U5J8Q2"/>
<keyword evidence="1" id="KW-1133">Transmembrane helix</keyword>
<dbReference type="RefSeq" id="WP_137276479.1">
    <property type="nucleotide sequence ID" value="NZ_QKNX01000003.1"/>
</dbReference>
<comment type="caution">
    <text evidence="2">The sequence shown here is derived from an EMBL/GenBank/DDBJ whole genome shotgun (WGS) entry which is preliminary data.</text>
</comment>
<proteinExistence type="predicted"/>
<dbReference type="OrthoDB" id="146654at2157"/>
<sequence length="91" mass="10326">MATRRRQQFVHGQALWMGMALILLTALDALTLDLYFVLSLIGFLVLVELSAPFAVTPAWRERLKWIIFVGLILFAGIVFRRIIEIIPSGLI</sequence>
<keyword evidence="1" id="KW-0472">Membrane</keyword>
<organism evidence="2 3">
    <name type="scientific">Natronomonas salsuginis</name>
    <dbReference type="NCBI Taxonomy" id="2217661"/>
    <lineage>
        <taxon>Archaea</taxon>
        <taxon>Methanobacteriati</taxon>
        <taxon>Methanobacteriota</taxon>
        <taxon>Stenosarchaea group</taxon>
        <taxon>Halobacteria</taxon>
        <taxon>Halobacteriales</taxon>
        <taxon>Natronomonadaceae</taxon>
        <taxon>Natronomonas</taxon>
    </lineage>
</organism>
<evidence type="ECO:0000256" key="1">
    <source>
        <dbReference type="SAM" id="Phobius"/>
    </source>
</evidence>
<dbReference type="Pfam" id="PF26161">
    <property type="entry name" value="DUF8044"/>
    <property type="match status" value="1"/>
</dbReference>
<feature type="transmembrane region" description="Helical" evidence="1">
    <location>
        <begin position="65"/>
        <end position="83"/>
    </location>
</feature>
<evidence type="ECO:0000313" key="2">
    <source>
        <dbReference type="EMBL" id="TKR25480.1"/>
    </source>
</evidence>
<keyword evidence="3" id="KW-1185">Reference proteome</keyword>
<accession>A0A4U5J8Q2</accession>